<dbReference type="InterPro" id="IPR030395">
    <property type="entry name" value="GP_PDE_dom"/>
</dbReference>
<feature type="transmembrane region" description="Helical" evidence="2">
    <location>
        <begin position="20"/>
        <end position="46"/>
    </location>
</feature>
<dbReference type="Pfam" id="PF10110">
    <property type="entry name" value="GPDPase_memb"/>
    <property type="match status" value="1"/>
</dbReference>
<dbReference type="SUPFAM" id="SSF51695">
    <property type="entry name" value="PLC-like phosphodiesterases"/>
    <property type="match status" value="1"/>
</dbReference>
<reference evidence="4 5" key="1">
    <citation type="submission" date="2020-03" db="EMBL/GenBank/DDBJ databases">
        <title>Sequencing the genomes of 1000 actinobacteria strains.</title>
        <authorList>
            <person name="Klenk H.-P."/>
        </authorList>
    </citation>
    <scope>NUCLEOTIDE SEQUENCE [LARGE SCALE GENOMIC DNA]</scope>
    <source>
        <strain evidence="4 5">DSM 16403</strain>
    </source>
</reference>
<dbReference type="EMBL" id="JAATJL010000001">
    <property type="protein sequence ID" value="NJC24153.1"/>
    <property type="molecule type" value="Genomic_DNA"/>
</dbReference>
<keyword evidence="4" id="KW-0378">Hydrolase</keyword>
<comment type="caution">
    <text evidence="4">The sequence shown here is derived from an EMBL/GenBank/DDBJ whole genome shotgun (WGS) entry which is preliminary data.</text>
</comment>
<dbReference type="GO" id="GO:0006629">
    <property type="term" value="P:lipid metabolic process"/>
    <property type="evidence" value="ECO:0007669"/>
    <property type="project" value="InterPro"/>
</dbReference>
<dbReference type="PROSITE" id="PS51704">
    <property type="entry name" value="GP_PDE"/>
    <property type="match status" value="1"/>
</dbReference>
<sequence>MRSSLLVALRHTRAGFVPQFIAALAVQGVTALATVPAITVLFQLVLSSAGVASITDRNLPDVLSQPIAVVLLVLIAMIALTAVCLQLITVIVIANRQQCGQSLQLRPVLADVGRALKNVLHYQSLLLLIYVFLIMPLGGFGWFSSITRDIAVPLFISGEMMKTPVSAVLYGAAIGVAVYLNLRLIFTFPLMVIDGKTASRAVIASIAATRGQSLRVALLVLVVAAVGLIATSALAGSFLLATSWTDRVFPAVSPILASVGYGVVAVGSAVILCLAVVVTVHALTAAYRQEPAHAGPSPERTPRGRPKRTTGSAIVGAGLVSVLVLTSASAFPSAGNTTPTAALDEGGTAVIAHRGFVGGGVENTISALEAAAAVQPDFVEIDVQETRDGGFILSHDTNLWLVSGRNVNTYELTLEEATNTTVSVGGFSDTMSSMRSYVARAEELGVTLMIELKLHGHESPDYVDNFLAELDAMGSTSKHIYHSLSVDAVRQLKTKRPGLTVGRTVAASIGNVTHVPSDFLLVEQSFFREEFIEYTRAHDQQLLVWTVNDTGSIRNFLRLGVDGIVTDHPDVALREREQISEEQGASPWLRDAVDEFTPL</sequence>
<dbReference type="PANTHER" id="PTHR46211:SF8">
    <property type="entry name" value="PHOSPHODIESTERASE"/>
    <property type="match status" value="1"/>
</dbReference>
<feature type="transmembrane region" description="Helical" evidence="2">
    <location>
        <begin position="214"/>
        <end position="241"/>
    </location>
</feature>
<dbReference type="Proteomes" id="UP000547458">
    <property type="component" value="Unassembled WGS sequence"/>
</dbReference>
<feature type="transmembrane region" description="Helical" evidence="2">
    <location>
        <begin position="308"/>
        <end position="331"/>
    </location>
</feature>
<keyword evidence="2" id="KW-1133">Transmembrane helix</keyword>
<protein>
    <submittedName>
        <fullName evidence="4">Glycerophosphoryl diester phosphodiesterase</fullName>
        <ecNumber evidence="4">3.1.4.46</ecNumber>
    </submittedName>
</protein>
<feature type="transmembrane region" description="Helical" evidence="2">
    <location>
        <begin position="261"/>
        <end position="287"/>
    </location>
</feature>
<dbReference type="InterPro" id="IPR017946">
    <property type="entry name" value="PLC-like_Pdiesterase_TIM-brl"/>
</dbReference>
<dbReference type="Gene3D" id="3.20.20.190">
    <property type="entry name" value="Phosphatidylinositol (PI) phosphodiesterase"/>
    <property type="match status" value="1"/>
</dbReference>
<dbReference type="AlphaFoldDB" id="A0A846RLQ1"/>
<name>A0A846RLQ1_9MICC</name>
<organism evidence="4 5">
    <name type="scientific">Arthrobacter pigmenti</name>
    <dbReference type="NCBI Taxonomy" id="271432"/>
    <lineage>
        <taxon>Bacteria</taxon>
        <taxon>Bacillati</taxon>
        <taxon>Actinomycetota</taxon>
        <taxon>Actinomycetes</taxon>
        <taxon>Micrococcales</taxon>
        <taxon>Micrococcaceae</taxon>
        <taxon>Arthrobacter</taxon>
    </lineage>
</organism>
<accession>A0A846RLQ1</accession>
<dbReference type="PANTHER" id="PTHR46211">
    <property type="entry name" value="GLYCEROPHOSPHORYL DIESTER PHOSPHODIESTERASE"/>
    <property type="match status" value="1"/>
</dbReference>
<keyword evidence="5" id="KW-1185">Reference proteome</keyword>
<keyword evidence="2" id="KW-0472">Membrane</keyword>
<dbReference type="GO" id="GO:0008889">
    <property type="term" value="F:glycerophosphodiester phosphodiesterase activity"/>
    <property type="evidence" value="ECO:0007669"/>
    <property type="project" value="UniProtKB-EC"/>
</dbReference>
<feature type="domain" description="GP-PDE" evidence="3">
    <location>
        <begin position="348"/>
        <end position="576"/>
    </location>
</feature>
<evidence type="ECO:0000259" key="3">
    <source>
        <dbReference type="PROSITE" id="PS51704"/>
    </source>
</evidence>
<dbReference type="RefSeq" id="WP_167995441.1">
    <property type="nucleotide sequence ID" value="NZ_JAATJL010000001.1"/>
</dbReference>
<proteinExistence type="predicted"/>
<feature type="transmembrane region" description="Helical" evidence="2">
    <location>
        <begin position="66"/>
        <end position="94"/>
    </location>
</feature>
<evidence type="ECO:0000313" key="4">
    <source>
        <dbReference type="EMBL" id="NJC24153.1"/>
    </source>
</evidence>
<feature type="region of interest" description="Disordered" evidence="1">
    <location>
        <begin position="290"/>
        <end position="309"/>
    </location>
</feature>
<evidence type="ECO:0000313" key="5">
    <source>
        <dbReference type="Proteomes" id="UP000547458"/>
    </source>
</evidence>
<dbReference type="InterPro" id="IPR018476">
    <property type="entry name" value="GlyceroP-diester-Pdiesterase_M"/>
</dbReference>
<dbReference type="EC" id="3.1.4.46" evidence="4"/>
<evidence type="ECO:0000256" key="1">
    <source>
        <dbReference type="SAM" id="MobiDB-lite"/>
    </source>
</evidence>
<gene>
    <name evidence="4" type="ORF">BJ994_003229</name>
</gene>
<keyword evidence="2" id="KW-0812">Transmembrane</keyword>
<feature type="transmembrane region" description="Helical" evidence="2">
    <location>
        <begin position="167"/>
        <end position="193"/>
    </location>
</feature>
<feature type="transmembrane region" description="Helical" evidence="2">
    <location>
        <begin position="125"/>
        <end position="147"/>
    </location>
</feature>
<evidence type="ECO:0000256" key="2">
    <source>
        <dbReference type="SAM" id="Phobius"/>
    </source>
</evidence>
<dbReference type="Pfam" id="PF03009">
    <property type="entry name" value="GDPD"/>
    <property type="match status" value="1"/>
</dbReference>